<comment type="cofactor">
    <cofactor evidence="1">
        <name>a divalent metal cation</name>
        <dbReference type="ChEBI" id="CHEBI:60240"/>
    </cofactor>
</comment>
<keyword evidence="4" id="KW-0540">Nuclease</keyword>
<keyword evidence="5" id="KW-0479">Metal-binding</keyword>
<evidence type="ECO:0000313" key="9">
    <source>
        <dbReference type="EMBL" id="GMG16887.1"/>
    </source>
</evidence>
<dbReference type="InterPro" id="IPR045249">
    <property type="entry name" value="HARBI1-like"/>
</dbReference>
<evidence type="ECO:0000256" key="7">
    <source>
        <dbReference type="ARBA" id="ARBA00023242"/>
    </source>
</evidence>
<organism evidence="9 10">
    <name type="scientific">Phytophthora fragariaefolia</name>
    <dbReference type="NCBI Taxonomy" id="1490495"/>
    <lineage>
        <taxon>Eukaryota</taxon>
        <taxon>Sar</taxon>
        <taxon>Stramenopiles</taxon>
        <taxon>Oomycota</taxon>
        <taxon>Peronosporomycetes</taxon>
        <taxon>Peronosporales</taxon>
        <taxon>Peronosporaceae</taxon>
        <taxon>Phytophthora</taxon>
    </lineage>
</organism>
<comment type="similarity">
    <text evidence="3">Belongs to the HARBI1 family.</text>
</comment>
<name>A0A9W6YML1_9STRA</name>
<dbReference type="GO" id="GO:0005634">
    <property type="term" value="C:nucleus"/>
    <property type="evidence" value="ECO:0007669"/>
    <property type="project" value="UniProtKB-SubCell"/>
</dbReference>
<evidence type="ECO:0000256" key="4">
    <source>
        <dbReference type="ARBA" id="ARBA00022722"/>
    </source>
</evidence>
<comment type="caution">
    <text evidence="9">The sequence shown here is derived from an EMBL/GenBank/DDBJ whole genome shotgun (WGS) entry which is preliminary data.</text>
</comment>
<proteinExistence type="inferred from homology"/>
<dbReference type="OrthoDB" id="91642at2759"/>
<protein>
    <submittedName>
        <fullName evidence="9">Unnamed protein product</fullName>
    </submittedName>
</protein>
<reference evidence="9" key="1">
    <citation type="submission" date="2023-04" db="EMBL/GenBank/DDBJ databases">
        <title>Phytophthora fragariaefolia NBRC 109709.</title>
        <authorList>
            <person name="Ichikawa N."/>
            <person name="Sato H."/>
            <person name="Tonouchi N."/>
        </authorList>
    </citation>
    <scope>NUCLEOTIDE SEQUENCE</scope>
    <source>
        <strain evidence="9">NBRC 109709</strain>
    </source>
</reference>
<dbReference type="Pfam" id="PF13359">
    <property type="entry name" value="DDE_Tnp_4"/>
    <property type="match status" value="1"/>
</dbReference>
<dbReference type="Proteomes" id="UP001165121">
    <property type="component" value="Unassembled WGS sequence"/>
</dbReference>
<sequence>MPRHSQRSRLIAQHVELLRRRLPGHYLRQAFDVRDPDEDDANNAIWTRFIQLIQTRYSSPRHQRARQPNFAWFLFQCSDREFLRSFRMERSSFQSLVSLVKNDPVFHCRAGGRCMAAPGEQLLVYLKYIGTQGSDASTENLSLLFGIGSGASYDYIGRCTSALLSHYQDIVRWPSADERKMLSQKMAVGFDFPNCVGLVDGTLLPLAFKPALSGEDYYTRKGGYAINALIFCDDMAKVTYMVVGWPGSSHDNRVWSNSAIYNRPLDHFDNGQYILGDSAFRASRYIVPAYKKLQGGVISREKEFFNYKLAKLRIRVEHCIGVLKARFQYFRGIRVIIKTTEDMNRIIRLFMSAVVVHNLLILEPIPSDLQDDLEKENEIEEVDDGCGVNETDYSVMKRSTIQTIFAQMKIAEISSFVIL</sequence>
<dbReference type="InterPro" id="IPR027806">
    <property type="entry name" value="HARBI1_dom"/>
</dbReference>
<evidence type="ECO:0000256" key="1">
    <source>
        <dbReference type="ARBA" id="ARBA00001968"/>
    </source>
</evidence>
<dbReference type="GO" id="GO:0004518">
    <property type="term" value="F:nuclease activity"/>
    <property type="evidence" value="ECO:0007669"/>
    <property type="project" value="UniProtKB-KW"/>
</dbReference>
<keyword evidence="6" id="KW-0378">Hydrolase</keyword>
<dbReference type="GO" id="GO:0016787">
    <property type="term" value="F:hydrolase activity"/>
    <property type="evidence" value="ECO:0007669"/>
    <property type="project" value="UniProtKB-KW"/>
</dbReference>
<evidence type="ECO:0000256" key="6">
    <source>
        <dbReference type="ARBA" id="ARBA00022801"/>
    </source>
</evidence>
<dbReference type="PANTHER" id="PTHR22930">
    <property type="match status" value="1"/>
</dbReference>
<dbReference type="PANTHER" id="PTHR22930:SF85">
    <property type="entry name" value="GH03217P-RELATED"/>
    <property type="match status" value="1"/>
</dbReference>
<evidence type="ECO:0000313" key="10">
    <source>
        <dbReference type="Proteomes" id="UP001165121"/>
    </source>
</evidence>
<evidence type="ECO:0000256" key="3">
    <source>
        <dbReference type="ARBA" id="ARBA00006958"/>
    </source>
</evidence>
<evidence type="ECO:0000256" key="5">
    <source>
        <dbReference type="ARBA" id="ARBA00022723"/>
    </source>
</evidence>
<keyword evidence="10" id="KW-1185">Reference proteome</keyword>
<gene>
    <name evidence="9" type="ORF">Pfra01_002993900</name>
</gene>
<comment type="subcellular location">
    <subcellularLocation>
        <location evidence="2">Nucleus</location>
    </subcellularLocation>
</comment>
<dbReference type="GO" id="GO:0046872">
    <property type="term" value="F:metal ion binding"/>
    <property type="evidence" value="ECO:0007669"/>
    <property type="project" value="UniProtKB-KW"/>
</dbReference>
<evidence type="ECO:0000256" key="2">
    <source>
        <dbReference type="ARBA" id="ARBA00004123"/>
    </source>
</evidence>
<accession>A0A9W6YML1</accession>
<feature type="domain" description="DDE Tnp4" evidence="8">
    <location>
        <begin position="199"/>
        <end position="358"/>
    </location>
</feature>
<dbReference type="EMBL" id="BSXT01018962">
    <property type="protein sequence ID" value="GMG16887.1"/>
    <property type="molecule type" value="Genomic_DNA"/>
</dbReference>
<dbReference type="AlphaFoldDB" id="A0A9W6YML1"/>
<keyword evidence="7" id="KW-0539">Nucleus</keyword>
<evidence type="ECO:0000259" key="8">
    <source>
        <dbReference type="Pfam" id="PF13359"/>
    </source>
</evidence>